<proteinExistence type="predicted"/>
<organism evidence="2 3">
    <name type="scientific">Trifolium medium</name>
    <dbReference type="NCBI Taxonomy" id="97028"/>
    <lineage>
        <taxon>Eukaryota</taxon>
        <taxon>Viridiplantae</taxon>
        <taxon>Streptophyta</taxon>
        <taxon>Embryophyta</taxon>
        <taxon>Tracheophyta</taxon>
        <taxon>Spermatophyta</taxon>
        <taxon>Magnoliopsida</taxon>
        <taxon>eudicotyledons</taxon>
        <taxon>Gunneridae</taxon>
        <taxon>Pentapetalae</taxon>
        <taxon>rosids</taxon>
        <taxon>fabids</taxon>
        <taxon>Fabales</taxon>
        <taxon>Fabaceae</taxon>
        <taxon>Papilionoideae</taxon>
        <taxon>50 kb inversion clade</taxon>
        <taxon>NPAAA clade</taxon>
        <taxon>Hologalegina</taxon>
        <taxon>IRL clade</taxon>
        <taxon>Trifolieae</taxon>
        <taxon>Trifolium</taxon>
    </lineage>
</organism>
<dbReference type="EMBL" id="LXQA011148094">
    <property type="protein sequence ID" value="MCI86731.1"/>
    <property type="molecule type" value="Genomic_DNA"/>
</dbReference>
<protein>
    <submittedName>
        <fullName evidence="2">Uncharacterized protein</fullName>
    </submittedName>
</protein>
<keyword evidence="3" id="KW-1185">Reference proteome</keyword>
<sequence>CPCARHGADGARRNAPLWSWLFCWQLRPAWVVLHPAQPAAIKSVLLRFAAVERENMRFLGFFFQHQG</sequence>
<evidence type="ECO:0000313" key="2">
    <source>
        <dbReference type="EMBL" id="MCI86731.1"/>
    </source>
</evidence>
<feature type="signal peptide" evidence="1">
    <location>
        <begin position="1"/>
        <end position="31"/>
    </location>
</feature>
<keyword evidence="1" id="KW-0732">Signal</keyword>
<dbReference type="AlphaFoldDB" id="A0A392VIE0"/>
<feature type="non-terminal residue" evidence="2">
    <location>
        <position position="1"/>
    </location>
</feature>
<evidence type="ECO:0000256" key="1">
    <source>
        <dbReference type="SAM" id="SignalP"/>
    </source>
</evidence>
<evidence type="ECO:0000313" key="3">
    <source>
        <dbReference type="Proteomes" id="UP000265520"/>
    </source>
</evidence>
<dbReference type="Proteomes" id="UP000265520">
    <property type="component" value="Unassembled WGS sequence"/>
</dbReference>
<accession>A0A392VIE0</accession>
<name>A0A392VIE0_9FABA</name>
<reference evidence="2 3" key="1">
    <citation type="journal article" date="2018" name="Front. Plant Sci.">
        <title>Red Clover (Trifolium pratense) and Zigzag Clover (T. medium) - A Picture of Genomic Similarities and Differences.</title>
        <authorList>
            <person name="Dluhosova J."/>
            <person name="Istvanek J."/>
            <person name="Nedelnik J."/>
            <person name="Repkova J."/>
        </authorList>
    </citation>
    <scope>NUCLEOTIDE SEQUENCE [LARGE SCALE GENOMIC DNA]</scope>
    <source>
        <strain evidence="3">cv. 10/8</strain>
        <tissue evidence="2">Leaf</tissue>
    </source>
</reference>
<feature type="chain" id="PRO_5017209708" evidence="1">
    <location>
        <begin position="32"/>
        <end position="67"/>
    </location>
</feature>
<comment type="caution">
    <text evidence="2">The sequence shown here is derived from an EMBL/GenBank/DDBJ whole genome shotgun (WGS) entry which is preliminary data.</text>
</comment>